<protein>
    <submittedName>
        <fullName evidence="1">Rrf2 family transcriptional regulator</fullName>
    </submittedName>
</protein>
<sequence length="136" mass="15177">MSNSRFAISLHILTLLDLMGDELQSSEWIAGSININPVLVRKELSNLRQHGLVESKEGKNGGVYLAKPANKILLSEIYEAVRQESALGTKRTDPNPKCRVGKQINKHLDNLYNEVEDTLMQKLGKKSLAEFAGKFN</sequence>
<gene>
    <name evidence="1" type="ORF">QJ048_20755</name>
</gene>
<dbReference type="InterPro" id="IPR000944">
    <property type="entry name" value="Tscrpt_reg_Rrf2"/>
</dbReference>
<reference evidence="1 2" key="1">
    <citation type="submission" date="2023-05" db="EMBL/GenBank/DDBJ databases">
        <title>Genome sequence of Pinibacter sp. MAH-24.</title>
        <authorList>
            <person name="Huq M.A."/>
        </authorList>
    </citation>
    <scope>NUCLEOTIDE SEQUENCE [LARGE SCALE GENOMIC DNA]</scope>
    <source>
        <strain evidence="1 2">MAH-24</strain>
    </source>
</reference>
<dbReference type="Pfam" id="PF02082">
    <property type="entry name" value="Rrf2"/>
    <property type="match status" value="1"/>
</dbReference>
<proteinExistence type="predicted"/>
<evidence type="ECO:0000313" key="1">
    <source>
        <dbReference type="EMBL" id="MDI3322232.1"/>
    </source>
</evidence>
<dbReference type="PANTHER" id="PTHR33221:SF15">
    <property type="entry name" value="HTH-TYPE TRANSCRIPTIONAL REGULATOR YWGB-RELATED"/>
    <property type="match status" value="1"/>
</dbReference>
<dbReference type="PROSITE" id="PS51197">
    <property type="entry name" value="HTH_RRF2_2"/>
    <property type="match status" value="1"/>
</dbReference>
<organism evidence="1 2">
    <name type="scientific">Pinibacter soli</name>
    <dbReference type="NCBI Taxonomy" id="3044211"/>
    <lineage>
        <taxon>Bacteria</taxon>
        <taxon>Pseudomonadati</taxon>
        <taxon>Bacteroidota</taxon>
        <taxon>Chitinophagia</taxon>
        <taxon>Chitinophagales</taxon>
        <taxon>Chitinophagaceae</taxon>
        <taxon>Pinibacter</taxon>
    </lineage>
</organism>
<dbReference type="PROSITE" id="PS01332">
    <property type="entry name" value="HTH_RRF2_1"/>
    <property type="match status" value="1"/>
</dbReference>
<evidence type="ECO:0000313" key="2">
    <source>
        <dbReference type="Proteomes" id="UP001226434"/>
    </source>
</evidence>
<dbReference type="InterPro" id="IPR030489">
    <property type="entry name" value="TR_Rrf2-type_CS"/>
</dbReference>
<dbReference type="Gene3D" id="1.10.10.10">
    <property type="entry name" value="Winged helix-like DNA-binding domain superfamily/Winged helix DNA-binding domain"/>
    <property type="match status" value="1"/>
</dbReference>
<dbReference type="InterPro" id="IPR036388">
    <property type="entry name" value="WH-like_DNA-bd_sf"/>
</dbReference>
<accession>A0ABT6RK56</accession>
<dbReference type="EMBL" id="JASBRG010000007">
    <property type="protein sequence ID" value="MDI3322232.1"/>
    <property type="molecule type" value="Genomic_DNA"/>
</dbReference>
<comment type="caution">
    <text evidence="1">The sequence shown here is derived from an EMBL/GenBank/DDBJ whole genome shotgun (WGS) entry which is preliminary data.</text>
</comment>
<dbReference type="RefSeq" id="WP_282336350.1">
    <property type="nucleotide sequence ID" value="NZ_JASBRG010000007.1"/>
</dbReference>
<dbReference type="InterPro" id="IPR036390">
    <property type="entry name" value="WH_DNA-bd_sf"/>
</dbReference>
<name>A0ABT6RK56_9BACT</name>
<dbReference type="Proteomes" id="UP001226434">
    <property type="component" value="Unassembled WGS sequence"/>
</dbReference>
<dbReference type="SUPFAM" id="SSF46785">
    <property type="entry name" value="Winged helix' DNA-binding domain"/>
    <property type="match status" value="1"/>
</dbReference>
<dbReference type="PANTHER" id="PTHR33221">
    <property type="entry name" value="WINGED HELIX-TURN-HELIX TRANSCRIPTIONAL REGULATOR, RRF2 FAMILY"/>
    <property type="match status" value="1"/>
</dbReference>
<keyword evidence="2" id="KW-1185">Reference proteome</keyword>